<dbReference type="Proteomes" id="UP000800200">
    <property type="component" value="Unassembled WGS sequence"/>
</dbReference>
<organism evidence="2 3">
    <name type="scientific">Zopfia rhizophila CBS 207.26</name>
    <dbReference type="NCBI Taxonomy" id="1314779"/>
    <lineage>
        <taxon>Eukaryota</taxon>
        <taxon>Fungi</taxon>
        <taxon>Dikarya</taxon>
        <taxon>Ascomycota</taxon>
        <taxon>Pezizomycotina</taxon>
        <taxon>Dothideomycetes</taxon>
        <taxon>Dothideomycetes incertae sedis</taxon>
        <taxon>Zopfiaceae</taxon>
        <taxon>Zopfia</taxon>
    </lineage>
</organism>
<keyword evidence="1" id="KW-0472">Membrane</keyword>
<keyword evidence="3" id="KW-1185">Reference proteome</keyword>
<evidence type="ECO:0000313" key="3">
    <source>
        <dbReference type="Proteomes" id="UP000800200"/>
    </source>
</evidence>
<feature type="non-terminal residue" evidence="2">
    <location>
        <position position="123"/>
    </location>
</feature>
<evidence type="ECO:0000313" key="2">
    <source>
        <dbReference type="EMBL" id="KAF2181912.1"/>
    </source>
</evidence>
<protein>
    <submittedName>
        <fullName evidence="2">Uncharacterized protein</fullName>
    </submittedName>
</protein>
<name>A0A6A6DU50_9PEZI</name>
<accession>A0A6A6DU50</accession>
<sequence length="123" mass="13516">MQAGTLTSHRRALHLRTLQWELRRLQPVAPVRPQTETPRQAHSTQGSSPAQAVVILFSLLPTTGGGCISILHSILRYGSAVALLLVLLFLFVSLPSLLHTTSSPPRRLVSSRRSSRLCPLYPC</sequence>
<gene>
    <name evidence="2" type="ORF">K469DRAFT_712966</name>
</gene>
<keyword evidence="1" id="KW-0812">Transmembrane</keyword>
<feature type="transmembrane region" description="Helical" evidence="1">
    <location>
        <begin position="77"/>
        <end position="98"/>
    </location>
</feature>
<reference evidence="2" key="1">
    <citation type="journal article" date="2020" name="Stud. Mycol.">
        <title>101 Dothideomycetes genomes: a test case for predicting lifestyles and emergence of pathogens.</title>
        <authorList>
            <person name="Haridas S."/>
            <person name="Albert R."/>
            <person name="Binder M."/>
            <person name="Bloem J."/>
            <person name="Labutti K."/>
            <person name="Salamov A."/>
            <person name="Andreopoulos B."/>
            <person name="Baker S."/>
            <person name="Barry K."/>
            <person name="Bills G."/>
            <person name="Bluhm B."/>
            <person name="Cannon C."/>
            <person name="Castanera R."/>
            <person name="Culley D."/>
            <person name="Daum C."/>
            <person name="Ezra D."/>
            <person name="Gonzalez J."/>
            <person name="Henrissat B."/>
            <person name="Kuo A."/>
            <person name="Liang C."/>
            <person name="Lipzen A."/>
            <person name="Lutzoni F."/>
            <person name="Magnuson J."/>
            <person name="Mondo S."/>
            <person name="Nolan M."/>
            <person name="Ohm R."/>
            <person name="Pangilinan J."/>
            <person name="Park H.-J."/>
            <person name="Ramirez L."/>
            <person name="Alfaro M."/>
            <person name="Sun H."/>
            <person name="Tritt A."/>
            <person name="Yoshinaga Y."/>
            <person name="Zwiers L.-H."/>
            <person name="Turgeon B."/>
            <person name="Goodwin S."/>
            <person name="Spatafora J."/>
            <person name="Crous P."/>
            <person name="Grigoriev I."/>
        </authorList>
    </citation>
    <scope>NUCLEOTIDE SEQUENCE</scope>
    <source>
        <strain evidence="2">CBS 207.26</strain>
    </source>
</reference>
<dbReference type="AlphaFoldDB" id="A0A6A6DU50"/>
<proteinExistence type="predicted"/>
<keyword evidence="1" id="KW-1133">Transmembrane helix</keyword>
<dbReference type="EMBL" id="ML994650">
    <property type="protein sequence ID" value="KAF2181912.1"/>
    <property type="molecule type" value="Genomic_DNA"/>
</dbReference>
<evidence type="ECO:0000256" key="1">
    <source>
        <dbReference type="SAM" id="Phobius"/>
    </source>
</evidence>
<feature type="transmembrane region" description="Helical" evidence="1">
    <location>
        <begin position="52"/>
        <end position="71"/>
    </location>
</feature>